<name>A0A381ZY82_9ZZZZ</name>
<keyword evidence="1" id="KW-1133">Transmembrane helix</keyword>
<feature type="transmembrane region" description="Helical" evidence="1">
    <location>
        <begin position="89"/>
        <end position="110"/>
    </location>
</feature>
<protein>
    <submittedName>
        <fullName evidence="2">Uncharacterized protein</fullName>
    </submittedName>
</protein>
<gene>
    <name evidence="2" type="ORF">METZ01_LOCUS146676</name>
</gene>
<organism evidence="2">
    <name type="scientific">marine metagenome</name>
    <dbReference type="NCBI Taxonomy" id="408172"/>
    <lineage>
        <taxon>unclassified sequences</taxon>
        <taxon>metagenomes</taxon>
        <taxon>ecological metagenomes</taxon>
    </lineage>
</organism>
<dbReference type="EMBL" id="UINC01023011">
    <property type="protein sequence ID" value="SVA93822.1"/>
    <property type="molecule type" value="Genomic_DNA"/>
</dbReference>
<feature type="transmembrane region" description="Helical" evidence="1">
    <location>
        <begin position="116"/>
        <end position="134"/>
    </location>
</feature>
<reference evidence="2" key="1">
    <citation type="submission" date="2018-05" db="EMBL/GenBank/DDBJ databases">
        <authorList>
            <person name="Lanie J.A."/>
            <person name="Ng W.-L."/>
            <person name="Kazmierczak K.M."/>
            <person name="Andrzejewski T.M."/>
            <person name="Davidsen T.M."/>
            <person name="Wayne K.J."/>
            <person name="Tettelin H."/>
            <person name="Glass J.I."/>
            <person name="Rusch D."/>
            <person name="Podicherti R."/>
            <person name="Tsui H.-C.T."/>
            <person name="Winkler M.E."/>
        </authorList>
    </citation>
    <scope>NUCLEOTIDE SEQUENCE</scope>
</reference>
<evidence type="ECO:0000256" key="1">
    <source>
        <dbReference type="SAM" id="Phobius"/>
    </source>
</evidence>
<accession>A0A381ZY82</accession>
<feature type="transmembrane region" description="Helical" evidence="1">
    <location>
        <begin position="7"/>
        <end position="28"/>
    </location>
</feature>
<sequence length="166" mass="18642">MWGLMILSYLCIAITFLFLFLTGLQGYFHFQIFQASHPQFALLSAVFYMFTETLVMFYFIGSGTAIKKTIASLSIETDGYEKVKKTKMLLFPHLTLNMVFVGVVFILGGAVQTGSVAGWIHGLLFDLAFFHFLYTTILQHRGFKENVEIIGELSAVDVPATNNYPA</sequence>
<dbReference type="AlphaFoldDB" id="A0A381ZY82"/>
<evidence type="ECO:0000313" key="2">
    <source>
        <dbReference type="EMBL" id="SVA93822.1"/>
    </source>
</evidence>
<feature type="transmembrane region" description="Helical" evidence="1">
    <location>
        <begin position="40"/>
        <end position="60"/>
    </location>
</feature>
<keyword evidence="1" id="KW-0472">Membrane</keyword>
<keyword evidence="1" id="KW-0812">Transmembrane</keyword>
<proteinExistence type="predicted"/>